<comment type="caution">
    <text evidence="1">The sequence shown here is derived from an EMBL/GenBank/DDBJ whole genome shotgun (WGS) entry which is preliminary data.</text>
</comment>
<accession>A0ABP8ZK91</accession>
<evidence type="ECO:0008006" key="3">
    <source>
        <dbReference type="Google" id="ProtNLM"/>
    </source>
</evidence>
<protein>
    <recommendedName>
        <fullName evidence="3">DUF35 domain-containing protein</fullName>
    </recommendedName>
</protein>
<dbReference type="RefSeq" id="WP_345314392.1">
    <property type="nucleotide sequence ID" value="NZ_BAABIE010000023.1"/>
</dbReference>
<evidence type="ECO:0000313" key="1">
    <source>
        <dbReference type="EMBL" id="GAA4758439.1"/>
    </source>
</evidence>
<gene>
    <name evidence="1" type="ORF">GCM10023217_33650</name>
</gene>
<sequence>MMLPPDPANKSSDAFAYDEPRGTCPKCGSGEVTHFFWGMPTQSTYESSPAWVSFGGCCIPEVMVDRACSSCGYEWEIDDDGTPVTPRRLGSNGRVRARLWNFDGRHNDLPGVVPPGVDDQDRVVEGELLIEEVNAPFGKFQFLVVEDDGQITWVEEDTVKRC</sequence>
<proteinExistence type="predicted"/>
<name>A0ABP8ZK91_9ACTN</name>
<reference evidence="2" key="1">
    <citation type="journal article" date="2019" name="Int. J. Syst. Evol. Microbiol.">
        <title>The Global Catalogue of Microorganisms (GCM) 10K type strain sequencing project: providing services to taxonomists for standard genome sequencing and annotation.</title>
        <authorList>
            <consortium name="The Broad Institute Genomics Platform"/>
            <consortium name="The Broad Institute Genome Sequencing Center for Infectious Disease"/>
            <person name="Wu L."/>
            <person name="Ma J."/>
        </authorList>
    </citation>
    <scope>NUCLEOTIDE SEQUENCE [LARGE SCALE GENOMIC DNA]</scope>
    <source>
        <strain evidence="2">JCM 18077</strain>
    </source>
</reference>
<dbReference type="Proteomes" id="UP001500822">
    <property type="component" value="Unassembled WGS sequence"/>
</dbReference>
<organism evidence="1 2">
    <name type="scientific">Gordonia alkaliphila</name>
    <dbReference type="NCBI Taxonomy" id="1053547"/>
    <lineage>
        <taxon>Bacteria</taxon>
        <taxon>Bacillati</taxon>
        <taxon>Actinomycetota</taxon>
        <taxon>Actinomycetes</taxon>
        <taxon>Mycobacteriales</taxon>
        <taxon>Gordoniaceae</taxon>
        <taxon>Gordonia</taxon>
    </lineage>
</organism>
<keyword evidence="2" id="KW-1185">Reference proteome</keyword>
<evidence type="ECO:0000313" key="2">
    <source>
        <dbReference type="Proteomes" id="UP001500822"/>
    </source>
</evidence>
<dbReference type="EMBL" id="BAABIE010000023">
    <property type="protein sequence ID" value="GAA4758439.1"/>
    <property type="molecule type" value="Genomic_DNA"/>
</dbReference>